<keyword evidence="3 6" id="KW-0812">Transmembrane</keyword>
<feature type="transmembrane region" description="Helical" evidence="6">
    <location>
        <begin position="44"/>
        <end position="60"/>
    </location>
</feature>
<reference evidence="7 8" key="1">
    <citation type="submission" date="2022-11" db="EMBL/GenBank/DDBJ databases">
        <title>Study of microbial diversity in lake waters.</title>
        <authorList>
            <person name="Zhang J."/>
        </authorList>
    </citation>
    <scope>NUCLEOTIDE SEQUENCE [LARGE SCALE GENOMIC DNA]</scope>
    <source>
        <strain evidence="7 8">DT12</strain>
    </source>
</reference>
<evidence type="ECO:0000256" key="1">
    <source>
        <dbReference type="ARBA" id="ARBA00004141"/>
    </source>
</evidence>
<evidence type="ECO:0000313" key="8">
    <source>
        <dbReference type="Proteomes" id="UP001208017"/>
    </source>
</evidence>
<feature type="transmembrane region" description="Helical" evidence="6">
    <location>
        <begin position="72"/>
        <end position="92"/>
    </location>
</feature>
<evidence type="ECO:0000256" key="2">
    <source>
        <dbReference type="ARBA" id="ARBA00009694"/>
    </source>
</evidence>
<feature type="transmembrane region" description="Helical" evidence="6">
    <location>
        <begin position="98"/>
        <end position="122"/>
    </location>
</feature>
<gene>
    <name evidence="7" type="ORF">OS242_06845</name>
</gene>
<protein>
    <submittedName>
        <fullName evidence="7">DUF423 domain-containing protein</fullName>
    </submittedName>
</protein>
<proteinExistence type="inferred from homology"/>
<evidence type="ECO:0000256" key="5">
    <source>
        <dbReference type="ARBA" id="ARBA00023136"/>
    </source>
</evidence>
<name>A0ABT3X1M6_9BACL</name>
<keyword evidence="8" id="KW-1185">Reference proteome</keyword>
<dbReference type="RefSeq" id="WP_267150909.1">
    <property type="nucleotide sequence ID" value="NZ_JAPMLT010000002.1"/>
</dbReference>
<evidence type="ECO:0000256" key="6">
    <source>
        <dbReference type="SAM" id="Phobius"/>
    </source>
</evidence>
<dbReference type="InterPro" id="IPR006696">
    <property type="entry name" value="DUF423"/>
</dbReference>
<evidence type="ECO:0000256" key="4">
    <source>
        <dbReference type="ARBA" id="ARBA00022989"/>
    </source>
</evidence>
<comment type="similarity">
    <text evidence="2">Belongs to the UPF0382 family.</text>
</comment>
<comment type="caution">
    <text evidence="7">The sequence shown here is derived from an EMBL/GenBank/DDBJ whole genome shotgun (WGS) entry which is preliminary data.</text>
</comment>
<dbReference type="Proteomes" id="UP001208017">
    <property type="component" value="Unassembled WGS sequence"/>
</dbReference>
<comment type="subcellular location">
    <subcellularLocation>
        <location evidence="1">Membrane</location>
        <topology evidence="1">Multi-pass membrane protein</topology>
    </subcellularLocation>
</comment>
<evidence type="ECO:0000313" key="7">
    <source>
        <dbReference type="EMBL" id="MCX7569677.1"/>
    </source>
</evidence>
<sequence length="126" mass="13524">MLRTFVILGAINLLISVALGAFGAHGLKDIVTVDRLATWETGVHYHMIHGLGLLLLAAFADKLTTAQKLLRWSGRLLMAGIVLFSGSLYLLVLLDLPILGAITPLGGVCFLIGWLCLAFAAAKQQR</sequence>
<dbReference type="EMBL" id="JAPMLT010000002">
    <property type="protein sequence ID" value="MCX7569677.1"/>
    <property type="molecule type" value="Genomic_DNA"/>
</dbReference>
<keyword evidence="5 6" id="KW-0472">Membrane</keyword>
<keyword evidence="4 6" id="KW-1133">Transmembrane helix</keyword>
<dbReference type="PANTHER" id="PTHR43461:SF1">
    <property type="entry name" value="TRANSMEMBRANE PROTEIN 256"/>
    <property type="match status" value="1"/>
</dbReference>
<accession>A0ABT3X1M6</accession>
<dbReference type="Pfam" id="PF04241">
    <property type="entry name" value="DUF423"/>
    <property type="match status" value="1"/>
</dbReference>
<evidence type="ECO:0000256" key="3">
    <source>
        <dbReference type="ARBA" id="ARBA00022692"/>
    </source>
</evidence>
<organism evidence="7 8">
    <name type="scientific">Tumebacillus lacus</name>
    <dbReference type="NCBI Taxonomy" id="2995335"/>
    <lineage>
        <taxon>Bacteria</taxon>
        <taxon>Bacillati</taxon>
        <taxon>Bacillota</taxon>
        <taxon>Bacilli</taxon>
        <taxon>Bacillales</taxon>
        <taxon>Alicyclobacillaceae</taxon>
        <taxon>Tumebacillus</taxon>
    </lineage>
</organism>
<dbReference type="PANTHER" id="PTHR43461">
    <property type="entry name" value="TRANSMEMBRANE PROTEIN 256"/>
    <property type="match status" value="1"/>
</dbReference>